<feature type="region of interest" description="Disordered" evidence="1">
    <location>
        <begin position="151"/>
        <end position="199"/>
    </location>
</feature>
<dbReference type="PANTHER" id="PTHR45125">
    <property type="entry name" value="F21J9.4-RELATED"/>
    <property type="match status" value="1"/>
</dbReference>
<accession>A0A2I4HTK9</accession>
<reference evidence="3" key="1">
    <citation type="submission" date="2025-08" db="UniProtKB">
        <authorList>
            <consortium name="RefSeq"/>
        </authorList>
    </citation>
    <scope>IDENTIFICATION</scope>
    <source>
        <tissue evidence="3">Leaves</tissue>
    </source>
</reference>
<dbReference type="RefSeq" id="XP_018859484.1">
    <property type="nucleotide sequence ID" value="XM_019003939.1"/>
</dbReference>
<dbReference type="KEGG" id="jre:109021326"/>
<gene>
    <name evidence="3" type="primary">LOC109021326</name>
</gene>
<dbReference type="Gramene" id="Jr01_20600_p1">
    <property type="protein sequence ID" value="cds.Jr01_20600_p1"/>
    <property type="gene ID" value="Jr01_20600"/>
</dbReference>
<dbReference type="Pfam" id="PF14303">
    <property type="entry name" value="NAM-associated"/>
    <property type="match status" value="1"/>
</dbReference>
<organism evidence="2 3">
    <name type="scientific">Juglans regia</name>
    <name type="common">English walnut</name>
    <dbReference type="NCBI Taxonomy" id="51240"/>
    <lineage>
        <taxon>Eukaryota</taxon>
        <taxon>Viridiplantae</taxon>
        <taxon>Streptophyta</taxon>
        <taxon>Embryophyta</taxon>
        <taxon>Tracheophyta</taxon>
        <taxon>Spermatophyta</taxon>
        <taxon>Magnoliopsida</taxon>
        <taxon>eudicotyledons</taxon>
        <taxon>Gunneridae</taxon>
        <taxon>Pentapetalae</taxon>
        <taxon>rosids</taxon>
        <taxon>fabids</taxon>
        <taxon>Fagales</taxon>
        <taxon>Juglandaceae</taxon>
        <taxon>Juglans</taxon>
    </lineage>
</organism>
<evidence type="ECO:0000313" key="2">
    <source>
        <dbReference type="Proteomes" id="UP000235220"/>
    </source>
</evidence>
<dbReference type="InterPro" id="IPR029466">
    <property type="entry name" value="NAM-associated_C"/>
</dbReference>
<proteinExistence type="predicted"/>
<protein>
    <submittedName>
        <fullName evidence="3">Glutathione S-transferase T3-like</fullName>
    </submittedName>
</protein>
<dbReference type="PANTHER" id="PTHR45125:SF3">
    <property type="entry name" value="NO-APICAL-MERISTEM-ASSOCIATED CARBOXY-TERMINAL DOMAIN PROTEIN"/>
    <property type="match status" value="1"/>
</dbReference>
<feature type="compositionally biased region" description="Basic and acidic residues" evidence="1">
    <location>
        <begin position="179"/>
        <end position="192"/>
    </location>
</feature>
<dbReference type="GeneID" id="109021326"/>
<dbReference type="Proteomes" id="UP000235220">
    <property type="component" value="Chromosome 1"/>
</dbReference>
<dbReference type="STRING" id="51240.A0A2I4HTK9"/>
<dbReference type="OrthoDB" id="2507178at2759"/>
<name>A0A2I4HTK9_JUGRE</name>
<evidence type="ECO:0000256" key="1">
    <source>
        <dbReference type="SAM" id="MobiDB-lite"/>
    </source>
</evidence>
<sequence length="238" mass="27138">MGSPSEEDPFFTTLLQSGGEGCTLTYEQYSNVMIQTTPLNGEKRSPPKKVQRGASFTVEEDNLLVSGWLHISIDAIGGSLINCWSMIQKCTNKFCAFLAQVESLHPSGATEQDKIEKAKIMYKEIEKGNFTVEHCWCQLRHQPKWQQHMNNLNTRRKPPDKHPANEQSPKVPDDAVEENVERPPGKKLEKDNLRKRKAQESCDADFNGVLEKMTADRRLFMGERSAWVMKVMKCEVHN</sequence>
<dbReference type="AlphaFoldDB" id="A0A2I4HTK9"/>
<keyword evidence="2" id="KW-1185">Reference proteome</keyword>
<evidence type="ECO:0000313" key="3">
    <source>
        <dbReference type="RefSeq" id="XP_018859484.1"/>
    </source>
</evidence>